<accession>A0A7J8S350</accession>
<protein>
    <recommendedName>
        <fullName evidence="3">UDP-N-acetylglucosamine diphosphorylase</fullName>
        <ecNumber evidence="3">2.7.7.23</ecNumber>
    </recommendedName>
</protein>
<name>A0A7J8S350_GOSDV</name>
<organism evidence="7 8">
    <name type="scientific">Gossypium davidsonii</name>
    <name type="common">Davidson's cotton</name>
    <name type="synonym">Gossypium klotzschianum subsp. davidsonii</name>
    <dbReference type="NCBI Taxonomy" id="34287"/>
    <lineage>
        <taxon>Eukaryota</taxon>
        <taxon>Viridiplantae</taxon>
        <taxon>Streptophyta</taxon>
        <taxon>Embryophyta</taxon>
        <taxon>Tracheophyta</taxon>
        <taxon>Spermatophyta</taxon>
        <taxon>Magnoliopsida</taxon>
        <taxon>eudicotyledons</taxon>
        <taxon>Gunneridae</taxon>
        <taxon>Pentapetalae</taxon>
        <taxon>rosids</taxon>
        <taxon>malvids</taxon>
        <taxon>Malvales</taxon>
        <taxon>Malvaceae</taxon>
        <taxon>Malvoideae</taxon>
        <taxon>Gossypium</taxon>
    </lineage>
</organism>
<evidence type="ECO:0000256" key="3">
    <source>
        <dbReference type="ARBA" id="ARBA00012457"/>
    </source>
</evidence>
<evidence type="ECO:0000256" key="5">
    <source>
        <dbReference type="ARBA" id="ARBA00022695"/>
    </source>
</evidence>
<dbReference type="EC" id="2.7.7.23" evidence="3"/>
<evidence type="ECO:0000313" key="7">
    <source>
        <dbReference type="EMBL" id="MBA0620016.1"/>
    </source>
</evidence>
<reference evidence="7 8" key="1">
    <citation type="journal article" date="2019" name="Genome Biol. Evol.">
        <title>Insights into the evolution of the New World diploid cottons (Gossypium, subgenus Houzingenia) based on genome sequencing.</title>
        <authorList>
            <person name="Grover C.E."/>
            <person name="Arick M.A. 2nd"/>
            <person name="Thrash A."/>
            <person name="Conover J.L."/>
            <person name="Sanders W.S."/>
            <person name="Peterson D.G."/>
            <person name="Frelichowski J.E."/>
            <person name="Scheffler J.A."/>
            <person name="Scheffler B.E."/>
            <person name="Wendel J.F."/>
        </authorList>
    </citation>
    <scope>NUCLEOTIDE SEQUENCE [LARGE SCALE GENOMIC DNA]</scope>
    <source>
        <strain evidence="7">27</strain>
        <tissue evidence="7">Leaf</tissue>
    </source>
</reference>
<dbReference type="AlphaFoldDB" id="A0A7J8S350"/>
<evidence type="ECO:0000256" key="6">
    <source>
        <dbReference type="ARBA" id="ARBA00048493"/>
    </source>
</evidence>
<evidence type="ECO:0000256" key="4">
    <source>
        <dbReference type="ARBA" id="ARBA00022679"/>
    </source>
</evidence>
<comment type="similarity">
    <text evidence="2">Belongs to the UDPGP type 1 family.</text>
</comment>
<dbReference type="InterPro" id="IPR002618">
    <property type="entry name" value="UDPGP_fam"/>
</dbReference>
<dbReference type="InterPro" id="IPR029044">
    <property type="entry name" value="Nucleotide-diphossugar_trans"/>
</dbReference>
<keyword evidence="8" id="KW-1185">Reference proteome</keyword>
<keyword evidence="5" id="KW-0548">Nucleotidyltransferase</keyword>
<evidence type="ECO:0000256" key="1">
    <source>
        <dbReference type="ARBA" id="ARBA00005208"/>
    </source>
</evidence>
<dbReference type="GO" id="GO:0006048">
    <property type="term" value="P:UDP-N-acetylglucosamine biosynthetic process"/>
    <property type="evidence" value="ECO:0007669"/>
    <property type="project" value="TreeGrafter"/>
</dbReference>
<dbReference type="SUPFAM" id="SSF53448">
    <property type="entry name" value="Nucleotide-diphospho-sugar transferases"/>
    <property type="match status" value="1"/>
</dbReference>
<gene>
    <name evidence="7" type="ORF">Godav_005791</name>
</gene>
<dbReference type="GO" id="GO:0003977">
    <property type="term" value="F:UDP-N-acetylglucosamine diphosphorylase activity"/>
    <property type="evidence" value="ECO:0007669"/>
    <property type="project" value="UniProtKB-EC"/>
</dbReference>
<dbReference type="Proteomes" id="UP000593561">
    <property type="component" value="Unassembled WGS sequence"/>
</dbReference>
<dbReference type="Gene3D" id="3.90.550.10">
    <property type="entry name" value="Spore Coat Polysaccharide Biosynthesis Protein SpsA, Chain A"/>
    <property type="match status" value="1"/>
</dbReference>
<proteinExistence type="inferred from homology"/>
<dbReference type="Pfam" id="PF01704">
    <property type="entry name" value="UDPGP"/>
    <property type="match status" value="1"/>
</dbReference>
<dbReference type="EMBL" id="JABFAC010000008">
    <property type="protein sequence ID" value="MBA0620016.1"/>
    <property type="molecule type" value="Genomic_DNA"/>
</dbReference>
<dbReference type="PANTHER" id="PTHR11952">
    <property type="entry name" value="UDP- GLUCOSE PYROPHOSPHORYLASE"/>
    <property type="match status" value="1"/>
</dbReference>
<comment type="caution">
    <text evidence="7">The sequence shown here is derived from an EMBL/GenBank/DDBJ whole genome shotgun (WGS) entry which is preliminary data.</text>
</comment>
<keyword evidence="4" id="KW-0808">Transferase</keyword>
<comment type="catalytic activity">
    <reaction evidence="6">
        <text>N-acetyl-alpha-D-glucosamine 1-phosphate + UTP + H(+) = UDP-N-acetyl-alpha-D-glucosamine + diphosphate</text>
        <dbReference type="Rhea" id="RHEA:13509"/>
        <dbReference type="ChEBI" id="CHEBI:15378"/>
        <dbReference type="ChEBI" id="CHEBI:33019"/>
        <dbReference type="ChEBI" id="CHEBI:46398"/>
        <dbReference type="ChEBI" id="CHEBI:57705"/>
        <dbReference type="ChEBI" id="CHEBI:57776"/>
        <dbReference type="EC" id="2.7.7.23"/>
    </reaction>
</comment>
<evidence type="ECO:0000313" key="8">
    <source>
        <dbReference type="Proteomes" id="UP000593561"/>
    </source>
</evidence>
<comment type="pathway">
    <text evidence="1">Nucleotide-sugar biosynthesis; UDP-N-acetyl-alpha-D-glucosamine biosynthesis; UDP-N-acetyl-alpha-D-glucosamine from N-acetyl-alpha-D-glucosamine 1-phosphate: step 1/1.</text>
</comment>
<dbReference type="InterPro" id="IPR039741">
    <property type="entry name" value="UDP-sugar_pyrophosphorylase"/>
</dbReference>
<dbReference type="PANTHER" id="PTHR11952:SF2">
    <property type="entry name" value="LD24639P"/>
    <property type="match status" value="1"/>
</dbReference>
<sequence>MLHSNIGLPSGKSLFQLQAERILCVQRLAAQAKNEGSVTIQWYVMTSPFTDDATRKFFESHKYFGLEADQQGTQPCISKDGRYIMETPFKVAKSPDGNGGVYTGILELERK</sequence>
<evidence type="ECO:0000256" key="2">
    <source>
        <dbReference type="ARBA" id="ARBA00010401"/>
    </source>
</evidence>